<dbReference type="Proteomes" id="UP001499967">
    <property type="component" value="Unassembled WGS sequence"/>
</dbReference>
<dbReference type="InterPro" id="IPR006015">
    <property type="entry name" value="Universal_stress_UspA"/>
</dbReference>
<feature type="domain" description="UspA" evidence="2">
    <location>
        <begin position="8"/>
        <end position="146"/>
    </location>
</feature>
<dbReference type="Pfam" id="PF00582">
    <property type="entry name" value="Usp"/>
    <property type="match status" value="2"/>
</dbReference>
<keyword evidence="4" id="KW-1185">Reference proteome</keyword>
<sequence length="298" mass="31680">MSTPQRGRPVVVGVDGSEPARRAVRWAAQEAVRRRVPLRVVTAFEWLRGQPIGYVGMGDSYREIMLGVSRRHLAEAAQLAEQEQPELEVQSQLVVGFPIAVLTDEARRAQLVVIGDRGLGGVTGLLLGSVAVALGAHAECPVVVVRGDAETPDPEAPVVVGVDGSPTSEAALAFAYEAAAVRNVPLVAVHTWWDLLVDPAVAPLLDWDAIEDGERQLLAERLAGWAEKFPDVPVRRVVTRDHAAHALVEQSLRAQLVVVGSRGRGSIAGLVLGSVSHAVLHRAHCPVAVVRAETTSAG</sequence>
<proteinExistence type="inferred from homology"/>
<dbReference type="PRINTS" id="PR01438">
    <property type="entry name" value="UNVRSLSTRESS"/>
</dbReference>
<protein>
    <submittedName>
        <fullName evidence="3">Universal stress protein</fullName>
    </submittedName>
</protein>
<accession>A0ABN1NK38</accession>
<evidence type="ECO:0000313" key="4">
    <source>
        <dbReference type="Proteomes" id="UP001499967"/>
    </source>
</evidence>
<dbReference type="InterPro" id="IPR014729">
    <property type="entry name" value="Rossmann-like_a/b/a_fold"/>
</dbReference>
<comment type="similarity">
    <text evidence="1">Belongs to the universal stress protein A family.</text>
</comment>
<dbReference type="Gene3D" id="3.40.50.620">
    <property type="entry name" value="HUPs"/>
    <property type="match status" value="2"/>
</dbReference>
<dbReference type="EMBL" id="BAAAHP010000342">
    <property type="protein sequence ID" value="GAA0909380.1"/>
    <property type="molecule type" value="Genomic_DNA"/>
</dbReference>
<name>A0ABN1NK38_9PSEU</name>
<comment type="caution">
    <text evidence="3">The sequence shown here is derived from an EMBL/GenBank/DDBJ whole genome shotgun (WGS) entry which is preliminary data.</text>
</comment>
<dbReference type="PANTHER" id="PTHR31964">
    <property type="entry name" value="ADENINE NUCLEOTIDE ALPHA HYDROLASES-LIKE SUPERFAMILY PROTEIN"/>
    <property type="match status" value="1"/>
</dbReference>
<evidence type="ECO:0000313" key="3">
    <source>
        <dbReference type="EMBL" id="GAA0909380.1"/>
    </source>
</evidence>
<gene>
    <name evidence="3" type="ORF">GCM10009559_79270</name>
</gene>
<reference evidence="3 4" key="1">
    <citation type="journal article" date="2019" name="Int. J. Syst. Evol. Microbiol.">
        <title>The Global Catalogue of Microorganisms (GCM) 10K type strain sequencing project: providing services to taxonomists for standard genome sequencing and annotation.</title>
        <authorList>
            <consortium name="The Broad Institute Genomics Platform"/>
            <consortium name="The Broad Institute Genome Sequencing Center for Infectious Disease"/>
            <person name="Wu L."/>
            <person name="Ma J."/>
        </authorList>
    </citation>
    <scope>NUCLEOTIDE SEQUENCE [LARGE SCALE GENOMIC DNA]</scope>
    <source>
        <strain evidence="3 4">JCM 11117</strain>
    </source>
</reference>
<dbReference type="SUPFAM" id="SSF52402">
    <property type="entry name" value="Adenine nucleotide alpha hydrolases-like"/>
    <property type="match status" value="2"/>
</dbReference>
<evidence type="ECO:0000256" key="1">
    <source>
        <dbReference type="ARBA" id="ARBA00008791"/>
    </source>
</evidence>
<feature type="domain" description="UspA" evidence="2">
    <location>
        <begin position="158"/>
        <end position="291"/>
    </location>
</feature>
<dbReference type="PANTHER" id="PTHR31964:SF113">
    <property type="entry name" value="USPA DOMAIN-CONTAINING PROTEIN"/>
    <property type="match status" value="1"/>
</dbReference>
<evidence type="ECO:0000259" key="2">
    <source>
        <dbReference type="Pfam" id="PF00582"/>
    </source>
</evidence>
<organism evidence="3 4">
    <name type="scientific">Pseudonocardia zijingensis</name>
    <dbReference type="NCBI Taxonomy" id="153376"/>
    <lineage>
        <taxon>Bacteria</taxon>
        <taxon>Bacillati</taxon>
        <taxon>Actinomycetota</taxon>
        <taxon>Actinomycetes</taxon>
        <taxon>Pseudonocardiales</taxon>
        <taxon>Pseudonocardiaceae</taxon>
        <taxon>Pseudonocardia</taxon>
    </lineage>
</organism>
<dbReference type="RefSeq" id="WP_343947047.1">
    <property type="nucleotide sequence ID" value="NZ_BAAAHP010000342.1"/>
</dbReference>
<dbReference type="InterPro" id="IPR006016">
    <property type="entry name" value="UspA"/>
</dbReference>